<evidence type="ECO:0000256" key="9">
    <source>
        <dbReference type="SAM" id="MobiDB-lite"/>
    </source>
</evidence>
<evidence type="ECO:0000313" key="11">
    <source>
        <dbReference type="EMBL" id="KAG7283972.1"/>
    </source>
</evidence>
<evidence type="ECO:0000256" key="1">
    <source>
        <dbReference type="ARBA" id="ARBA00009006"/>
    </source>
</evidence>
<name>A0AAD4ERB5_9PEZI</name>
<sequence length="217" mass="21786">MRNLLSSLALALYAVAATADPSLEARQGTTSLIGVTCGSTTYTKQQVDAAVAEGCRLHGFGRQLGDKRYPHQFNNFEGLVFAAAGPYQEFPILANRLLYAGSKSPGPDRVVFNPNLKGECVYVGAMTHTGASGNGFLSCAENSAGAGAATTSLTTLTGTLKPTSTSVSSSSSRTSTSTSTSSAAATTSANPNGAQGLAGTGSQGAAVVGVVAGLLLL</sequence>
<keyword evidence="6" id="KW-1015">Disulfide bond</keyword>
<comment type="similarity">
    <text evidence="1">Belongs to the ribonuclease N1/T1 family.</text>
</comment>
<feature type="signal peptide" evidence="10">
    <location>
        <begin position="1"/>
        <end position="19"/>
    </location>
</feature>
<keyword evidence="4" id="KW-0255">Endonuclease</keyword>
<dbReference type="Proteomes" id="UP001197093">
    <property type="component" value="Unassembled WGS sequence"/>
</dbReference>
<dbReference type="GO" id="GO:0003723">
    <property type="term" value="F:RNA binding"/>
    <property type="evidence" value="ECO:0007669"/>
    <property type="project" value="InterPro"/>
</dbReference>
<feature type="chain" id="PRO_5042265462" description="ribonuclease T1" evidence="10">
    <location>
        <begin position="20"/>
        <end position="217"/>
    </location>
</feature>
<dbReference type="EMBL" id="JAHCVI010000006">
    <property type="protein sequence ID" value="KAG7283972.1"/>
    <property type="molecule type" value="Genomic_DNA"/>
</dbReference>
<comment type="caution">
    <text evidence="11">The sequence shown here is derived from an EMBL/GenBank/DDBJ whole genome shotgun (WGS) entry which is preliminary data.</text>
</comment>
<keyword evidence="10" id="KW-0732">Signal</keyword>
<feature type="region of interest" description="Disordered" evidence="9">
    <location>
        <begin position="159"/>
        <end position="189"/>
    </location>
</feature>
<comment type="catalytic activity">
    <reaction evidence="8">
        <text>[RNA] containing guanosine + H2O = an [RNA fragment]-3'-guanosine-3'-phosphate + a 5'-hydroxy-ribonucleotide-3'-[RNA fragment].</text>
        <dbReference type="EC" id="4.6.1.24"/>
    </reaction>
</comment>
<keyword evidence="5" id="KW-0378">Hydrolase</keyword>
<dbReference type="Pfam" id="PF00545">
    <property type="entry name" value="Ribonuclease"/>
    <property type="match status" value="1"/>
</dbReference>
<proteinExistence type="inferred from homology"/>
<dbReference type="AlphaFoldDB" id="A0AAD4ERB5"/>
<evidence type="ECO:0000256" key="8">
    <source>
        <dbReference type="ARBA" id="ARBA00034015"/>
    </source>
</evidence>
<reference evidence="11" key="1">
    <citation type="submission" date="2023-02" db="EMBL/GenBank/DDBJ databases">
        <authorList>
            <person name="Palmer J.M."/>
        </authorList>
    </citation>
    <scope>NUCLEOTIDE SEQUENCE</scope>
    <source>
        <strain evidence="11">FW57</strain>
    </source>
</reference>
<keyword evidence="7" id="KW-0456">Lyase</keyword>
<evidence type="ECO:0000256" key="10">
    <source>
        <dbReference type="SAM" id="SignalP"/>
    </source>
</evidence>
<accession>A0AAD4ERB5</accession>
<dbReference type="GO" id="GO:0046589">
    <property type="term" value="F:ribonuclease T1 activity"/>
    <property type="evidence" value="ECO:0007669"/>
    <property type="project" value="UniProtKB-EC"/>
</dbReference>
<protein>
    <recommendedName>
        <fullName evidence="2">ribonuclease T1</fullName>
        <ecNumber evidence="2">4.6.1.24</ecNumber>
    </recommendedName>
</protein>
<evidence type="ECO:0000256" key="4">
    <source>
        <dbReference type="ARBA" id="ARBA00022759"/>
    </source>
</evidence>
<dbReference type="PANTHER" id="PTHR42104">
    <property type="entry name" value="EXTRACELLULAR GUANYL-SPECIFIC RIBONUCLEASE RNTA (AFU_ORTHOLOGUE AFUA_4G03230)"/>
    <property type="match status" value="1"/>
</dbReference>
<keyword evidence="3" id="KW-0540">Nuclease</keyword>
<evidence type="ECO:0000256" key="6">
    <source>
        <dbReference type="ARBA" id="ARBA00023157"/>
    </source>
</evidence>
<evidence type="ECO:0000256" key="5">
    <source>
        <dbReference type="ARBA" id="ARBA00022801"/>
    </source>
</evidence>
<dbReference type="Gene3D" id="3.10.450.30">
    <property type="entry name" value="Microbial ribonucleases"/>
    <property type="match status" value="1"/>
</dbReference>
<organism evidence="11 12">
    <name type="scientific">Staphylotrichum longicolle</name>
    <dbReference type="NCBI Taxonomy" id="669026"/>
    <lineage>
        <taxon>Eukaryota</taxon>
        <taxon>Fungi</taxon>
        <taxon>Dikarya</taxon>
        <taxon>Ascomycota</taxon>
        <taxon>Pezizomycotina</taxon>
        <taxon>Sordariomycetes</taxon>
        <taxon>Sordariomycetidae</taxon>
        <taxon>Sordariales</taxon>
        <taxon>Chaetomiaceae</taxon>
        <taxon>Staphylotrichum</taxon>
    </lineage>
</organism>
<dbReference type="InterPro" id="IPR016191">
    <property type="entry name" value="Ribonuclease/ribotoxin"/>
</dbReference>
<keyword evidence="12" id="KW-1185">Reference proteome</keyword>
<dbReference type="GO" id="GO:0016787">
    <property type="term" value="F:hydrolase activity"/>
    <property type="evidence" value="ECO:0007669"/>
    <property type="project" value="UniProtKB-KW"/>
</dbReference>
<dbReference type="PANTHER" id="PTHR42104:SF1">
    <property type="entry name" value="EXTRACELLULAR GUANYL-SPECIFIC RIBONUCLEASE RNTA (AFU_ORTHOLOGUE AFUA_4G03230)"/>
    <property type="match status" value="1"/>
</dbReference>
<dbReference type="InterPro" id="IPR000026">
    <property type="entry name" value="N1-like"/>
</dbReference>
<evidence type="ECO:0000256" key="3">
    <source>
        <dbReference type="ARBA" id="ARBA00022722"/>
    </source>
</evidence>
<gene>
    <name evidence="11" type="ORF">NEMBOFW57_010330</name>
</gene>
<dbReference type="EC" id="4.6.1.24" evidence="2"/>
<dbReference type="SUPFAM" id="SSF53933">
    <property type="entry name" value="Microbial ribonucleases"/>
    <property type="match status" value="1"/>
</dbReference>
<evidence type="ECO:0000256" key="7">
    <source>
        <dbReference type="ARBA" id="ARBA00023239"/>
    </source>
</evidence>
<evidence type="ECO:0000256" key="2">
    <source>
        <dbReference type="ARBA" id="ARBA00012549"/>
    </source>
</evidence>
<evidence type="ECO:0000313" key="12">
    <source>
        <dbReference type="Proteomes" id="UP001197093"/>
    </source>
</evidence>